<dbReference type="PANTHER" id="PTHR48182">
    <property type="entry name" value="PROTEIN SERAC1"/>
    <property type="match status" value="1"/>
</dbReference>
<keyword evidence="4" id="KW-1185">Reference proteome</keyword>
<sequence>MYSASALPLTLLAGTVAIAFLWWSRHCHTLASGDRAEVLPGRPAQDPQRGPHQGQISQRRPRAGSAVPKRSARQPLEILHPEPTDSKDDVREVDIIAVHGLGSDVDWSWTWKDGDRHVHWLSDHDMLPANVPKARIIAYKYDSRWHSNAPKTCLQLCGEELAHSIHSFRDGFRHQPVVFLGHSLGGLVIQHRVATNDEHCDKDKICGGTIPPALCVRHDKPKRPRIEHKVRPTSGDASSTVTIVHNLLSPPAALLPRIGIKLKTGPKSSLASKRTAGHEQEKGQLRKARRILPRTRS</sequence>
<proteinExistence type="predicted"/>
<dbReference type="EMBL" id="JAWRVI010000152">
    <property type="protein sequence ID" value="KAK4074421.1"/>
    <property type="molecule type" value="Genomic_DNA"/>
</dbReference>
<accession>A0ABR0BFB3</accession>
<feature type="domain" description="AB hydrolase-1" evidence="2">
    <location>
        <begin position="95"/>
        <end position="194"/>
    </location>
</feature>
<dbReference type="PANTHER" id="PTHR48182:SF3">
    <property type="entry name" value="DUF676 DOMAIN-CONTAINING PROTEIN"/>
    <property type="match status" value="1"/>
</dbReference>
<protein>
    <recommendedName>
        <fullName evidence="2">AB hydrolase-1 domain-containing protein</fullName>
    </recommendedName>
</protein>
<dbReference type="InterPro" id="IPR029058">
    <property type="entry name" value="AB_hydrolase_fold"/>
</dbReference>
<name>A0ABR0BFB3_PURLI</name>
<evidence type="ECO:0000259" key="2">
    <source>
        <dbReference type="Pfam" id="PF12697"/>
    </source>
</evidence>
<feature type="region of interest" description="Disordered" evidence="1">
    <location>
        <begin position="265"/>
        <end position="297"/>
    </location>
</feature>
<gene>
    <name evidence="3" type="ORF">Purlil1_12978</name>
</gene>
<dbReference type="Pfam" id="PF12697">
    <property type="entry name" value="Abhydrolase_6"/>
    <property type="match status" value="1"/>
</dbReference>
<feature type="region of interest" description="Disordered" evidence="1">
    <location>
        <begin position="37"/>
        <end position="85"/>
    </location>
</feature>
<dbReference type="Gene3D" id="3.40.50.1820">
    <property type="entry name" value="alpha/beta hydrolase"/>
    <property type="match status" value="1"/>
</dbReference>
<evidence type="ECO:0000256" key="1">
    <source>
        <dbReference type="SAM" id="MobiDB-lite"/>
    </source>
</evidence>
<feature type="compositionally biased region" description="Basic residues" evidence="1">
    <location>
        <begin position="285"/>
        <end position="297"/>
    </location>
</feature>
<dbReference type="Proteomes" id="UP001287286">
    <property type="component" value="Unassembled WGS sequence"/>
</dbReference>
<dbReference type="InterPro" id="IPR000073">
    <property type="entry name" value="AB_hydrolase_1"/>
</dbReference>
<reference evidence="3 4" key="1">
    <citation type="journal article" date="2024" name="Microbiol. Resour. Announc.">
        <title>Genome annotations for the ascomycete fungi Trichoderma harzianum, Trichoderma aggressivum, and Purpureocillium lilacinum.</title>
        <authorList>
            <person name="Beijen E.P.W."/>
            <person name="Ohm R.A."/>
        </authorList>
    </citation>
    <scope>NUCLEOTIDE SEQUENCE [LARGE SCALE GENOMIC DNA]</scope>
    <source>
        <strain evidence="3 4">CBS 150709</strain>
    </source>
</reference>
<evidence type="ECO:0000313" key="3">
    <source>
        <dbReference type="EMBL" id="KAK4074421.1"/>
    </source>
</evidence>
<dbReference type="SUPFAM" id="SSF53474">
    <property type="entry name" value="alpha/beta-Hydrolases"/>
    <property type="match status" value="1"/>
</dbReference>
<comment type="caution">
    <text evidence="3">The sequence shown here is derived from an EMBL/GenBank/DDBJ whole genome shotgun (WGS) entry which is preliminary data.</text>
</comment>
<dbReference type="InterPro" id="IPR052374">
    <property type="entry name" value="SERAC1"/>
</dbReference>
<evidence type="ECO:0000313" key="4">
    <source>
        <dbReference type="Proteomes" id="UP001287286"/>
    </source>
</evidence>
<organism evidence="3 4">
    <name type="scientific">Purpureocillium lilacinum</name>
    <name type="common">Paecilomyces lilacinus</name>
    <dbReference type="NCBI Taxonomy" id="33203"/>
    <lineage>
        <taxon>Eukaryota</taxon>
        <taxon>Fungi</taxon>
        <taxon>Dikarya</taxon>
        <taxon>Ascomycota</taxon>
        <taxon>Pezizomycotina</taxon>
        <taxon>Sordariomycetes</taxon>
        <taxon>Hypocreomycetidae</taxon>
        <taxon>Hypocreales</taxon>
        <taxon>Ophiocordycipitaceae</taxon>
        <taxon>Purpureocillium</taxon>
    </lineage>
</organism>